<dbReference type="InterPro" id="IPR020904">
    <property type="entry name" value="Sc_DH/Rdtase_CS"/>
</dbReference>
<dbReference type="PRINTS" id="PR00080">
    <property type="entry name" value="SDRFAMILY"/>
</dbReference>
<reference evidence="3 5" key="1">
    <citation type="submission" date="2014-03" db="EMBL/GenBank/DDBJ databases">
        <title>Complete genome sequence of the Radio-Resistant Rubrobacter radiotolerans RSPS-4.</title>
        <authorList>
            <person name="Egas C.C."/>
            <person name="Barroso C.C."/>
            <person name="Froufe H.J.C."/>
            <person name="Pacheco J.J."/>
            <person name="Albuquerque L.L."/>
            <person name="da Costa M.M.S."/>
        </authorList>
    </citation>
    <scope>NUCLEOTIDE SEQUENCE [LARGE SCALE GENOMIC DNA]</scope>
    <source>
        <strain evidence="3 5">RSPS-4</strain>
    </source>
</reference>
<dbReference type="FunFam" id="3.40.50.720:FF:000084">
    <property type="entry name" value="Short-chain dehydrogenase reductase"/>
    <property type="match status" value="1"/>
</dbReference>
<dbReference type="PANTHER" id="PTHR24321">
    <property type="entry name" value="DEHYDROGENASES, SHORT CHAIN"/>
    <property type="match status" value="1"/>
</dbReference>
<dbReference type="InterPro" id="IPR036291">
    <property type="entry name" value="NAD(P)-bd_dom_sf"/>
</dbReference>
<dbReference type="Proteomes" id="UP000025229">
    <property type="component" value="Chromosome"/>
</dbReference>
<dbReference type="eggNOG" id="COG1028">
    <property type="taxonomic scope" value="Bacteria"/>
</dbReference>
<keyword evidence="2 4" id="KW-0560">Oxidoreductase</keyword>
<evidence type="ECO:0000256" key="2">
    <source>
        <dbReference type="ARBA" id="ARBA00023002"/>
    </source>
</evidence>
<dbReference type="SUPFAM" id="SSF51735">
    <property type="entry name" value="NAD(P)-binding Rossmann-fold domains"/>
    <property type="match status" value="1"/>
</dbReference>
<dbReference type="STRING" id="42256.RradSPS_2237"/>
<evidence type="ECO:0000256" key="1">
    <source>
        <dbReference type="ARBA" id="ARBA00006484"/>
    </source>
</evidence>
<dbReference type="HOGENOM" id="CLU_010194_1_0_11"/>
<name>A0A023X695_RUBRA</name>
<sequence>MPGLLEGKVALVTGGASGIGRASALALAREGARVVVSDVAEEGGERVVREVRERGGEAVFARANVSRAEEVRALVERTVERYGGLDIAHNNAGIGGSYAKTESYPEEEFDRVISVNLKSVWLGMKYEIPRLLERGGGAIVNTASAAGLVGLAYNTAYTASKHGVVGLTKAASQEYARQNVRINAVCPGFVETPLVTEALREFASKEALVRAHPVGRLGEAGEVAEAVVWLASDAASFVTGTTLSVDGGLTSR</sequence>
<evidence type="ECO:0000313" key="4">
    <source>
        <dbReference type="EMBL" id="MDX5894923.1"/>
    </source>
</evidence>
<dbReference type="RefSeq" id="WP_038682747.1">
    <property type="nucleotide sequence ID" value="NZ_CP007514.1"/>
</dbReference>
<dbReference type="PANTHER" id="PTHR24321:SF8">
    <property type="entry name" value="ESTRADIOL 17-BETA-DEHYDROGENASE 8-RELATED"/>
    <property type="match status" value="1"/>
</dbReference>
<proteinExistence type="inferred from homology"/>
<dbReference type="EMBL" id="JAWXXX010000001">
    <property type="protein sequence ID" value="MDX5894923.1"/>
    <property type="molecule type" value="Genomic_DNA"/>
</dbReference>
<dbReference type="PATRIC" id="fig|42256.3.peg.2279"/>
<dbReference type="AlphaFoldDB" id="A0A023X695"/>
<dbReference type="EC" id="1.1.1.47" evidence="4"/>
<dbReference type="Proteomes" id="UP001281130">
    <property type="component" value="Unassembled WGS sequence"/>
</dbReference>
<dbReference type="CDD" id="cd05233">
    <property type="entry name" value="SDR_c"/>
    <property type="match status" value="1"/>
</dbReference>
<evidence type="ECO:0000313" key="3">
    <source>
        <dbReference type="EMBL" id="AHY47520.1"/>
    </source>
</evidence>
<dbReference type="Gene3D" id="3.40.50.720">
    <property type="entry name" value="NAD(P)-binding Rossmann-like Domain"/>
    <property type="match status" value="1"/>
</dbReference>
<evidence type="ECO:0000313" key="5">
    <source>
        <dbReference type="Proteomes" id="UP000025229"/>
    </source>
</evidence>
<dbReference type="NCBIfam" id="NF005559">
    <property type="entry name" value="PRK07231.1"/>
    <property type="match status" value="1"/>
</dbReference>
<organism evidence="3 5">
    <name type="scientific">Rubrobacter radiotolerans</name>
    <name type="common">Arthrobacter radiotolerans</name>
    <dbReference type="NCBI Taxonomy" id="42256"/>
    <lineage>
        <taxon>Bacteria</taxon>
        <taxon>Bacillati</taxon>
        <taxon>Actinomycetota</taxon>
        <taxon>Rubrobacteria</taxon>
        <taxon>Rubrobacterales</taxon>
        <taxon>Rubrobacteraceae</taxon>
        <taxon>Rubrobacter</taxon>
    </lineage>
</organism>
<dbReference type="KEGG" id="rrd:RradSPS_2237"/>
<dbReference type="GO" id="GO:0047936">
    <property type="term" value="F:glucose 1-dehydrogenase [NAD(P)+] activity"/>
    <property type="evidence" value="ECO:0007669"/>
    <property type="project" value="UniProtKB-EC"/>
</dbReference>
<keyword evidence="5" id="KW-1185">Reference proteome</keyword>
<dbReference type="PRINTS" id="PR00081">
    <property type="entry name" value="GDHRDH"/>
</dbReference>
<dbReference type="InterPro" id="IPR002347">
    <property type="entry name" value="SDR_fam"/>
</dbReference>
<reference evidence="4" key="2">
    <citation type="submission" date="2023-11" db="EMBL/GenBank/DDBJ databases">
        <title>MicrobeMod: A computational toolkit for identifying prokaryotic methylation and restriction-modification with nanopore sequencing.</title>
        <authorList>
            <person name="Crits-Christoph A."/>
            <person name="Kang S.C."/>
            <person name="Lee H."/>
            <person name="Ostrov N."/>
        </authorList>
    </citation>
    <scope>NUCLEOTIDE SEQUENCE</scope>
    <source>
        <strain evidence="4">ATCC 51242</strain>
    </source>
</reference>
<protein>
    <submittedName>
        <fullName evidence="3">Dehydrogenases with different specificities (Related to short-chain alcohol dehydrogenases)</fullName>
    </submittedName>
    <submittedName>
        <fullName evidence="4">Glucose 1-dehydrogenase</fullName>
        <ecNumber evidence="4">1.1.1.47</ecNumber>
    </submittedName>
</protein>
<gene>
    <name evidence="3" type="ORF">RradSPS_2237</name>
    <name evidence="4" type="ORF">SIL72_12920</name>
</gene>
<comment type="similarity">
    <text evidence="1">Belongs to the short-chain dehydrogenases/reductases (SDR) family.</text>
</comment>
<dbReference type="PROSITE" id="PS00061">
    <property type="entry name" value="ADH_SHORT"/>
    <property type="match status" value="1"/>
</dbReference>
<dbReference type="EMBL" id="CP007514">
    <property type="protein sequence ID" value="AHY47520.1"/>
    <property type="molecule type" value="Genomic_DNA"/>
</dbReference>
<accession>A0A023X695</accession>
<dbReference type="Pfam" id="PF13561">
    <property type="entry name" value="adh_short_C2"/>
    <property type="match status" value="1"/>
</dbReference>